<dbReference type="Proteomes" id="UP000094056">
    <property type="component" value="Unassembled WGS sequence"/>
</dbReference>
<proteinExistence type="predicted"/>
<name>A0A1E3X4A7_9BACT</name>
<comment type="caution">
    <text evidence="1">The sequence shown here is derived from an EMBL/GenBank/DDBJ whole genome shotgun (WGS) entry which is preliminary data.</text>
</comment>
<dbReference type="Gene3D" id="1.10.10.60">
    <property type="entry name" value="Homeodomain-like"/>
    <property type="match status" value="1"/>
</dbReference>
<accession>A0A1E3X4A7</accession>
<organism evidence="1 2">
    <name type="scientific">Candidatus Scalindua rubra</name>
    <dbReference type="NCBI Taxonomy" id="1872076"/>
    <lineage>
        <taxon>Bacteria</taxon>
        <taxon>Pseudomonadati</taxon>
        <taxon>Planctomycetota</taxon>
        <taxon>Candidatus Brocadiia</taxon>
        <taxon>Candidatus Brocadiales</taxon>
        <taxon>Candidatus Scalinduaceae</taxon>
        <taxon>Candidatus Scalindua</taxon>
    </lineage>
</organism>
<evidence type="ECO:0000313" key="1">
    <source>
        <dbReference type="EMBL" id="ODS30490.1"/>
    </source>
</evidence>
<protein>
    <submittedName>
        <fullName evidence="1">Uncharacterized protein</fullName>
    </submittedName>
</protein>
<dbReference type="Pfam" id="PF20901">
    <property type="entry name" value="Sf6_terminase"/>
    <property type="match status" value="1"/>
</dbReference>
<gene>
    <name evidence="1" type="ORF">SCARUB_04392</name>
</gene>
<dbReference type="AlphaFoldDB" id="A0A1E3X4A7"/>
<dbReference type="EMBL" id="MAYW01000216">
    <property type="protein sequence ID" value="ODS30490.1"/>
    <property type="molecule type" value="Genomic_DNA"/>
</dbReference>
<sequence length="87" mass="10057">MYNVEIADNEPDPQRAKVRVDIRKWVASRLNRNKYGERLEVNHAHVLDITPVLEEAEKRLKSIDVEVLKNKVLNASIEAEDSDTETM</sequence>
<dbReference type="InterPro" id="IPR048683">
    <property type="entry name" value="Sf6_terminase"/>
</dbReference>
<evidence type="ECO:0000313" key="2">
    <source>
        <dbReference type="Proteomes" id="UP000094056"/>
    </source>
</evidence>
<reference evidence="1 2" key="1">
    <citation type="submission" date="2016-07" db="EMBL/GenBank/DDBJ databases">
        <title>Draft genome of Scalindua rubra, obtained from a brine-seawater interface in the Red Sea, sheds light on salt adaptation in anammox bacteria.</title>
        <authorList>
            <person name="Speth D.R."/>
            <person name="Lagkouvardos I."/>
            <person name="Wang Y."/>
            <person name="Qian P.-Y."/>
            <person name="Dutilh B.E."/>
            <person name="Jetten M.S."/>
        </authorList>
    </citation>
    <scope>NUCLEOTIDE SEQUENCE [LARGE SCALE GENOMIC DNA]</scope>
    <source>
        <strain evidence="1">BSI-1</strain>
    </source>
</reference>